<proteinExistence type="predicted"/>
<dbReference type="EMBL" id="DVIR01000011">
    <property type="protein sequence ID" value="HIS24046.1"/>
    <property type="molecule type" value="Genomic_DNA"/>
</dbReference>
<dbReference type="SUPFAM" id="SSF109998">
    <property type="entry name" value="Triger factor/SurA peptide-binding domain-like"/>
    <property type="match status" value="1"/>
</dbReference>
<dbReference type="InterPro" id="IPR050245">
    <property type="entry name" value="PrsA_foldase"/>
</dbReference>
<keyword evidence="1" id="KW-0697">Rotamase</keyword>
<protein>
    <submittedName>
        <fullName evidence="5">Peptidylprolyl isomerase</fullName>
    </submittedName>
</protein>
<keyword evidence="3" id="KW-0732">Signal</keyword>
<feature type="signal peptide" evidence="3">
    <location>
        <begin position="1"/>
        <end position="22"/>
    </location>
</feature>
<feature type="compositionally biased region" description="Acidic residues" evidence="2">
    <location>
        <begin position="29"/>
        <end position="46"/>
    </location>
</feature>
<dbReference type="AlphaFoldDB" id="A0A9D1JH76"/>
<evidence type="ECO:0000256" key="1">
    <source>
        <dbReference type="PROSITE-ProRule" id="PRU00278"/>
    </source>
</evidence>
<dbReference type="InterPro" id="IPR027304">
    <property type="entry name" value="Trigger_fact/SurA_dom_sf"/>
</dbReference>
<evidence type="ECO:0000259" key="4">
    <source>
        <dbReference type="PROSITE" id="PS50198"/>
    </source>
</evidence>
<feature type="chain" id="PRO_5039049657" evidence="3">
    <location>
        <begin position="23"/>
        <end position="371"/>
    </location>
</feature>
<comment type="caution">
    <text evidence="5">The sequence shown here is derived from an EMBL/GenBank/DDBJ whole genome shotgun (WGS) entry which is preliminary data.</text>
</comment>
<gene>
    <name evidence="5" type="ORF">IAD01_01405</name>
</gene>
<name>A0A9D1JH76_9FIRM</name>
<dbReference type="InterPro" id="IPR046357">
    <property type="entry name" value="PPIase_dom_sf"/>
</dbReference>
<keyword evidence="1 5" id="KW-0413">Isomerase</keyword>
<dbReference type="Pfam" id="PF13616">
    <property type="entry name" value="Rotamase_3"/>
    <property type="match status" value="1"/>
</dbReference>
<organism evidence="5 6">
    <name type="scientific">Candidatus Faeciplasma gallinarum</name>
    <dbReference type="NCBI Taxonomy" id="2840799"/>
    <lineage>
        <taxon>Bacteria</taxon>
        <taxon>Bacillati</taxon>
        <taxon>Bacillota</taxon>
        <taxon>Clostridia</taxon>
        <taxon>Eubacteriales</taxon>
        <taxon>Oscillospiraceae</taxon>
        <taxon>Oscillospiraceae incertae sedis</taxon>
        <taxon>Candidatus Faeciplasma</taxon>
    </lineage>
</organism>
<evidence type="ECO:0000256" key="3">
    <source>
        <dbReference type="SAM" id="SignalP"/>
    </source>
</evidence>
<accession>A0A9D1JH76</accession>
<evidence type="ECO:0000313" key="6">
    <source>
        <dbReference type="Proteomes" id="UP000823982"/>
    </source>
</evidence>
<evidence type="ECO:0000256" key="2">
    <source>
        <dbReference type="SAM" id="MobiDB-lite"/>
    </source>
</evidence>
<dbReference type="PANTHER" id="PTHR47245">
    <property type="entry name" value="PEPTIDYLPROLYL ISOMERASE"/>
    <property type="match status" value="1"/>
</dbReference>
<dbReference type="GO" id="GO:0003755">
    <property type="term" value="F:peptidyl-prolyl cis-trans isomerase activity"/>
    <property type="evidence" value="ECO:0007669"/>
    <property type="project" value="UniProtKB-KW"/>
</dbReference>
<feature type="region of interest" description="Disordered" evidence="2">
    <location>
        <begin position="27"/>
        <end position="50"/>
    </location>
</feature>
<dbReference type="PROSITE" id="PS51257">
    <property type="entry name" value="PROKAR_LIPOPROTEIN"/>
    <property type="match status" value="1"/>
</dbReference>
<feature type="domain" description="PpiC" evidence="4">
    <location>
        <begin position="211"/>
        <end position="322"/>
    </location>
</feature>
<evidence type="ECO:0000313" key="5">
    <source>
        <dbReference type="EMBL" id="HIS24046.1"/>
    </source>
</evidence>
<reference evidence="5" key="1">
    <citation type="submission" date="2020-10" db="EMBL/GenBank/DDBJ databases">
        <authorList>
            <person name="Gilroy R."/>
        </authorList>
    </citation>
    <scope>NUCLEOTIDE SEQUENCE</scope>
    <source>
        <strain evidence="5">CHK157-1446</strain>
    </source>
</reference>
<sequence length="371" mass="42378">MKKLTKIAALLMALAMSVSAFSACSNTDADVDEDTDETVADGESTDDATGPALIIDGEEVDISSNPVIFTVAGIDIPYDEYRYMYKYFETYYGMNEEFWEQYPDDFAAFKDVLRDNLINNNFGIIMADMYDISLTEEDEAAIDDYLQQEKDLFETEEEYEQALEQAGITEDLLVRMITQSVTSERVFLDLYGGDDPLLLGTDDEIKQDIHDNYVRVYHLLISYDHFADTEGYEDYTDDELKEAALELANESLAQLQNGEADIYELAQTIGDDPGMVDNEDGYLFTYGEMVEPFEEASFALEVGEMSGLVETDYGWHIILRLEQDDYVEENFDAVKEQYINKVFNDHVDEVLMNAEIEYSDLYDKISYDSIK</sequence>
<dbReference type="SUPFAM" id="SSF54534">
    <property type="entry name" value="FKBP-like"/>
    <property type="match status" value="1"/>
</dbReference>
<dbReference type="PROSITE" id="PS50198">
    <property type="entry name" value="PPIC_PPIASE_2"/>
    <property type="match status" value="1"/>
</dbReference>
<dbReference type="PANTHER" id="PTHR47245:SF2">
    <property type="entry name" value="PEPTIDYL-PROLYL CIS-TRANS ISOMERASE HP_0175-RELATED"/>
    <property type="match status" value="1"/>
</dbReference>
<dbReference type="Proteomes" id="UP000823982">
    <property type="component" value="Unassembled WGS sequence"/>
</dbReference>
<reference evidence="5" key="2">
    <citation type="journal article" date="2021" name="PeerJ">
        <title>Extensive microbial diversity within the chicken gut microbiome revealed by metagenomics and culture.</title>
        <authorList>
            <person name="Gilroy R."/>
            <person name="Ravi A."/>
            <person name="Getino M."/>
            <person name="Pursley I."/>
            <person name="Horton D.L."/>
            <person name="Alikhan N.F."/>
            <person name="Baker D."/>
            <person name="Gharbi K."/>
            <person name="Hall N."/>
            <person name="Watson M."/>
            <person name="Adriaenssens E.M."/>
            <person name="Foster-Nyarko E."/>
            <person name="Jarju S."/>
            <person name="Secka A."/>
            <person name="Antonio M."/>
            <person name="Oren A."/>
            <person name="Chaudhuri R.R."/>
            <person name="La Ragione R."/>
            <person name="Hildebrand F."/>
            <person name="Pallen M.J."/>
        </authorList>
    </citation>
    <scope>NUCLEOTIDE SEQUENCE</scope>
    <source>
        <strain evidence="5">CHK157-1446</strain>
    </source>
</reference>
<dbReference type="Gene3D" id="3.10.50.40">
    <property type="match status" value="1"/>
</dbReference>
<dbReference type="InterPro" id="IPR000297">
    <property type="entry name" value="PPIase_PpiC"/>
</dbReference>